<dbReference type="PROSITE" id="PS00525">
    <property type="entry name" value="RIBOSOMAL_L6_1"/>
    <property type="match status" value="1"/>
</dbReference>
<evidence type="ECO:0000256" key="1">
    <source>
        <dbReference type="ARBA" id="ARBA00009356"/>
    </source>
</evidence>
<evidence type="ECO:0000313" key="9">
    <source>
        <dbReference type="EMBL" id="ARO91309.1"/>
    </source>
</evidence>
<name>A0A1X9PUW8_9RHOD</name>
<evidence type="ECO:0000256" key="7">
    <source>
        <dbReference type="RuleBase" id="RU003869"/>
    </source>
</evidence>
<evidence type="ECO:0000256" key="2">
    <source>
        <dbReference type="ARBA" id="ARBA00022730"/>
    </source>
</evidence>
<keyword evidence="9" id="KW-0150">Chloroplast</keyword>
<sequence>MSRIGKAIIYVPSKVDVQIEGAKVTIKGPKGTLQREFHQDISIVKENDGIVIKKKLNNKQASQLHGLSRSLLYNMVYGVSQGFSKQLEIQGVGYRSQMEGKNLLLNVGYSHPVIIEPPQEIEIKVEKNNIDITVSGIDKELVGQVASKIRSIRKPEPYKGKGIRYKNEYVIRKVGKAGKGK</sequence>
<dbReference type="FunFam" id="3.90.930.12:FF:000002">
    <property type="entry name" value="50S ribosomal protein L6"/>
    <property type="match status" value="1"/>
</dbReference>
<dbReference type="HAMAP" id="MF_01365_B">
    <property type="entry name" value="Ribosomal_uL6_B"/>
    <property type="match status" value="1"/>
</dbReference>
<comment type="similarity">
    <text evidence="1 7">Belongs to the universal ribosomal protein uL6 family.</text>
</comment>
<dbReference type="Pfam" id="PF00347">
    <property type="entry name" value="Ribosomal_L6"/>
    <property type="match status" value="2"/>
</dbReference>
<evidence type="ECO:0000313" key="10">
    <source>
        <dbReference type="EMBL" id="ASK39614.1"/>
    </source>
</evidence>
<dbReference type="InterPro" id="IPR019906">
    <property type="entry name" value="Ribosomal_uL6_bac-type"/>
</dbReference>
<reference evidence="10" key="3">
    <citation type="submission" date="2017-07" db="EMBL/GenBank/DDBJ databases">
        <authorList>
            <person name="Sun Z.S."/>
            <person name="Albrecht U."/>
            <person name="Echele G."/>
            <person name="Lee C.C."/>
        </authorList>
    </citation>
    <scope>NUCLEOTIDE SEQUENCE</scope>
</reference>
<dbReference type="GO" id="GO:0022625">
    <property type="term" value="C:cytosolic large ribosomal subunit"/>
    <property type="evidence" value="ECO:0007669"/>
    <property type="project" value="TreeGrafter"/>
</dbReference>
<dbReference type="GO" id="GO:0019843">
    <property type="term" value="F:rRNA binding"/>
    <property type="evidence" value="ECO:0007669"/>
    <property type="project" value="UniProtKB-KW"/>
</dbReference>
<keyword evidence="5 7" id="KW-0687">Ribonucleoprotein</keyword>
<geneLocation type="plastid" evidence="9"/>
<dbReference type="Gene3D" id="3.90.930.12">
    <property type="entry name" value="Ribosomal protein L6, alpha-beta domain"/>
    <property type="match status" value="2"/>
</dbReference>
<keyword evidence="9" id="KW-0934">Plastid</keyword>
<keyword evidence="2" id="KW-0699">rRNA-binding</keyword>
<dbReference type="EMBL" id="KY709212">
    <property type="protein sequence ID" value="ARO91309.1"/>
    <property type="molecule type" value="Genomic_DNA"/>
</dbReference>
<keyword evidence="4 7" id="KW-0689">Ribosomal protein</keyword>
<evidence type="ECO:0000259" key="8">
    <source>
        <dbReference type="Pfam" id="PF00347"/>
    </source>
</evidence>
<dbReference type="PRINTS" id="PR00059">
    <property type="entry name" value="RIBOSOMALL6"/>
</dbReference>
<dbReference type="NCBIfam" id="TIGR03654">
    <property type="entry name" value="L6_bact"/>
    <property type="match status" value="1"/>
</dbReference>
<feature type="domain" description="Large ribosomal subunit protein uL6 alpha-beta" evidence="8">
    <location>
        <begin position="91"/>
        <end position="165"/>
    </location>
</feature>
<dbReference type="PANTHER" id="PTHR11655">
    <property type="entry name" value="60S/50S RIBOSOMAL PROTEIN L6/L9"/>
    <property type="match status" value="1"/>
</dbReference>
<dbReference type="EMBL" id="KX284728">
    <property type="protein sequence ID" value="ASK39614.1"/>
    <property type="molecule type" value="Genomic_DNA"/>
</dbReference>
<dbReference type="InterPro" id="IPR036789">
    <property type="entry name" value="Ribosomal_uL6-like_a/b-dom_sf"/>
</dbReference>
<dbReference type="PANTHER" id="PTHR11655:SF14">
    <property type="entry name" value="LARGE RIBOSOMAL SUBUNIT PROTEIN UL6M"/>
    <property type="match status" value="1"/>
</dbReference>
<reference evidence="9" key="2">
    <citation type="submission" date="2017-03" db="EMBL/GenBank/DDBJ databases">
        <title>The new red algal subphylum Proteorhodophytina comprises the largest and most divergent plastid genomes known.</title>
        <authorList>
            <person name="Munoz-Gomez S.A."/>
            <person name="Mejia-Franco F.G."/>
            <person name="Durnin K."/>
            <person name="Morgan C."/>
            <person name="Grisdale C.J."/>
            <person name="Archibald J.M."/>
            <person name="Slamovits C.H."/>
        </authorList>
    </citation>
    <scope>NUCLEOTIDE SEQUENCE</scope>
    <source>
        <strain evidence="9">UTEX LB2715</strain>
    </source>
</reference>
<dbReference type="FunFam" id="3.90.930.12:FF:000001">
    <property type="entry name" value="50S ribosomal protein L6"/>
    <property type="match status" value="1"/>
</dbReference>
<feature type="domain" description="Large ribosomal subunit protein uL6 alpha-beta" evidence="8">
    <location>
        <begin position="11"/>
        <end position="82"/>
    </location>
</feature>
<evidence type="ECO:0000256" key="3">
    <source>
        <dbReference type="ARBA" id="ARBA00022884"/>
    </source>
</evidence>
<dbReference type="GO" id="GO:0002181">
    <property type="term" value="P:cytoplasmic translation"/>
    <property type="evidence" value="ECO:0007669"/>
    <property type="project" value="TreeGrafter"/>
</dbReference>
<dbReference type="InterPro" id="IPR020040">
    <property type="entry name" value="Ribosomal_uL6_a/b-dom"/>
</dbReference>
<dbReference type="PIRSF" id="PIRSF002162">
    <property type="entry name" value="Ribosomal_L6"/>
    <property type="match status" value="1"/>
</dbReference>
<evidence type="ECO:0000256" key="4">
    <source>
        <dbReference type="ARBA" id="ARBA00022980"/>
    </source>
</evidence>
<evidence type="ECO:0000256" key="5">
    <source>
        <dbReference type="ARBA" id="ARBA00023274"/>
    </source>
</evidence>
<dbReference type="GO" id="GO:0003735">
    <property type="term" value="F:structural constituent of ribosome"/>
    <property type="evidence" value="ECO:0007669"/>
    <property type="project" value="InterPro"/>
</dbReference>
<accession>A0A1X9PUW8</accession>
<protein>
    <recommendedName>
        <fullName evidence="6">Large ribosomal subunit protein uL6c</fullName>
    </recommendedName>
</protein>
<dbReference type="AlphaFoldDB" id="A0A1X9PUW8"/>
<organism evidence="9">
    <name type="scientific">Rhodochaete parvula</name>
    <dbReference type="NCBI Taxonomy" id="110510"/>
    <lineage>
        <taxon>Eukaryota</taxon>
        <taxon>Rhodophyta</taxon>
        <taxon>Compsopogonophyceae</taxon>
        <taxon>Rhodochaetales</taxon>
        <taxon>Rhodochaetaceae</taxon>
        <taxon>Rhodochaete</taxon>
    </lineage>
</organism>
<dbReference type="SUPFAM" id="SSF56053">
    <property type="entry name" value="Ribosomal protein L6"/>
    <property type="match status" value="2"/>
</dbReference>
<gene>
    <name evidence="9" type="primary">rpl6</name>
    <name evidence="10" type="ORF">Rhodc_070</name>
</gene>
<proteinExistence type="inferred from homology"/>
<keyword evidence="3" id="KW-0694">RNA-binding</keyword>
<evidence type="ECO:0000256" key="6">
    <source>
        <dbReference type="ARBA" id="ARBA00069413"/>
    </source>
</evidence>
<reference evidence="10" key="1">
    <citation type="journal article" date="2016" name="BMC Biol.">
        <title>Parallel evolution of highly conserved plastid genome architecture in red seaweeds and seed plants.</title>
        <authorList>
            <person name="Lee J."/>
            <person name="Cho C.H."/>
            <person name="Park S.I."/>
            <person name="Choi J.W."/>
            <person name="Song H.S."/>
            <person name="West J.A."/>
            <person name="Bhattacharya D."/>
            <person name="Yoon H.S."/>
        </authorList>
    </citation>
    <scope>NUCLEOTIDE SEQUENCE</scope>
</reference>
<dbReference type="InterPro" id="IPR002358">
    <property type="entry name" value="Ribosomal_uL6_CS"/>
</dbReference>
<dbReference type="InterPro" id="IPR000702">
    <property type="entry name" value="Ribosomal_uL6-like"/>
</dbReference>